<gene>
    <name evidence="3" type="ORF">SAMN05216565_106254</name>
</gene>
<feature type="transmembrane region" description="Helical" evidence="1">
    <location>
        <begin position="44"/>
        <end position="70"/>
    </location>
</feature>
<keyword evidence="1" id="KW-1133">Transmembrane helix</keyword>
<proteinExistence type="predicted"/>
<protein>
    <submittedName>
        <fullName evidence="3">VanZ like family protein</fullName>
    </submittedName>
</protein>
<accession>A0A1H0VF30</accession>
<organism evidence="3 4">
    <name type="scientific">Litchfieldia salsa</name>
    <dbReference type="NCBI Taxonomy" id="930152"/>
    <lineage>
        <taxon>Bacteria</taxon>
        <taxon>Bacillati</taxon>
        <taxon>Bacillota</taxon>
        <taxon>Bacilli</taxon>
        <taxon>Bacillales</taxon>
        <taxon>Bacillaceae</taxon>
        <taxon>Litchfieldia</taxon>
    </lineage>
</organism>
<dbReference type="OrthoDB" id="291892at2"/>
<dbReference type="NCBIfam" id="NF037970">
    <property type="entry name" value="vanZ_1"/>
    <property type="match status" value="1"/>
</dbReference>
<dbReference type="Proteomes" id="UP000199159">
    <property type="component" value="Unassembled WGS sequence"/>
</dbReference>
<sequence length="152" mass="18273">MNIYIRFLLRILPITYIIWIWLQSAHFNPSSIEHVFYGMDYRVYLLIGGTLEMAHLIMFGILYLFIVLALLTFGKLTRKKEIYALIIAITYSITDEIHQYYVPYRSFSIIDIVKNLIGIWFFWWLINRSYYNRDSKIGKVFRRVTSKKEVPL</sequence>
<reference evidence="4" key="1">
    <citation type="submission" date="2016-10" db="EMBL/GenBank/DDBJ databases">
        <authorList>
            <person name="Varghese N."/>
            <person name="Submissions S."/>
        </authorList>
    </citation>
    <scope>NUCLEOTIDE SEQUENCE [LARGE SCALE GENOMIC DNA]</scope>
    <source>
        <strain evidence="4">IBRC-M10078</strain>
    </source>
</reference>
<keyword evidence="1" id="KW-0812">Transmembrane</keyword>
<evidence type="ECO:0000259" key="2">
    <source>
        <dbReference type="Pfam" id="PF04892"/>
    </source>
</evidence>
<keyword evidence="4" id="KW-1185">Reference proteome</keyword>
<dbReference type="Pfam" id="PF04892">
    <property type="entry name" value="VanZ"/>
    <property type="match status" value="1"/>
</dbReference>
<dbReference type="STRING" id="930152.SAMN05216565_106254"/>
<name>A0A1H0VF30_9BACI</name>
<evidence type="ECO:0000256" key="1">
    <source>
        <dbReference type="SAM" id="Phobius"/>
    </source>
</evidence>
<evidence type="ECO:0000313" key="3">
    <source>
        <dbReference type="EMBL" id="SDP77050.1"/>
    </source>
</evidence>
<dbReference type="InterPro" id="IPR006976">
    <property type="entry name" value="VanZ-like"/>
</dbReference>
<dbReference type="RefSeq" id="WP_090855401.1">
    <property type="nucleotide sequence ID" value="NZ_JBHSDM010000003.1"/>
</dbReference>
<dbReference type="AlphaFoldDB" id="A0A1H0VF30"/>
<feature type="transmembrane region" description="Helical" evidence="1">
    <location>
        <begin position="82"/>
        <end position="101"/>
    </location>
</feature>
<evidence type="ECO:0000313" key="4">
    <source>
        <dbReference type="Proteomes" id="UP000199159"/>
    </source>
</evidence>
<feature type="domain" description="VanZ-like" evidence="2">
    <location>
        <begin position="41"/>
        <end position="126"/>
    </location>
</feature>
<feature type="transmembrane region" description="Helical" evidence="1">
    <location>
        <begin position="7"/>
        <end position="24"/>
    </location>
</feature>
<dbReference type="EMBL" id="FNJU01000006">
    <property type="protein sequence ID" value="SDP77050.1"/>
    <property type="molecule type" value="Genomic_DNA"/>
</dbReference>
<keyword evidence="1" id="KW-0472">Membrane</keyword>
<feature type="transmembrane region" description="Helical" evidence="1">
    <location>
        <begin position="107"/>
        <end position="126"/>
    </location>
</feature>